<dbReference type="VEuPathDB" id="FungiDB:ASPGLDRAFT_898429"/>
<dbReference type="Gene3D" id="3.90.1200.10">
    <property type="match status" value="1"/>
</dbReference>
<evidence type="ECO:0000259" key="1">
    <source>
        <dbReference type="Pfam" id="PF01636"/>
    </source>
</evidence>
<reference evidence="3" key="1">
    <citation type="journal article" date="2017" name="Genome Biol.">
        <title>Comparative genomics reveals high biological diversity and specific adaptations in the industrially and medically important fungal genus Aspergillus.</title>
        <authorList>
            <person name="de Vries R.P."/>
            <person name="Riley R."/>
            <person name="Wiebenga A."/>
            <person name="Aguilar-Osorio G."/>
            <person name="Amillis S."/>
            <person name="Uchima C.A."/>
            <person name="Anderluh G."/>
            <person name="Asadollahi M."/>
            <person name="Askin M."/>
            <person name="Barry K."/>
            <person name="Battaglia E."/>
            <person name="Bayram O."/>
            <person name="Benocci T."/>
            <person name="Braus-Stromeyer S.A."/>
            <person name="Caldana C."/>
            <person name="Canovas D."/>
            <person name="Cerqueira G.C."/>
            <person name="Chen F."/>
            <person name="Chen W."/>
            <person name="Choi C."/>
            <person name="Clum A."/>
            <person name="Dos Santos R.A."/>
            <person name="Damasio A.R."/>
            <person name="Diallinas G."/>
            <person name="Emri T."/>
            <person name="Fekete E."/>
            <person name="Flipphi M."/>
            <person name="Freyberg S."/>
            <person name="Gallo A."/>
            <person name="Gournas C."/>
            <person name="Habgood R."/>
            <person name="Hainaut M."/>
            <person name="Harispe M.L."/>
            <person name="Henrissat B."/>
            <person name="Hilden K.S."/>
            <person name="Hope R."/>
            <person name="Hossain A."/>
            <person name="Karabika E."/>
            <person name="Karaffa L."/>
            <person name="Karanyi Z."/>
            <person name="Krasevec N."/>
            <person name="Kuo A."/>
            <person name="Kusch H."/>
            <person name="LaButti K."/>
            <person name="Lagendijk E.L."/>
            <person name="Lapidus A."/>
            <person name="Levasseur A."/>
            <person name="Lindquist E."/>
            <person name="Lipzen A."/>
            <person name="Logrieco A.F."/>
            <person name="MacCabe A."/>
            <person name="Maekelae M.R."/>
            <person name="Malavazi I."/>
            <person name="Melin P."/>
            <person name="Meyer V."/>
            <person name="Mielnichuk N."/>
            <person name="Miskei M."/>
            <person name="Molnar A.P."/>
            <person name="Mule G."/>
            <person name="Ngan C.Y."/>
            <person name="Orejas M."/>
            <person name="Orosz E."/>
            <person name="Ouedraogo J.P."/>
            <person name="Overkamp K.M."/>
            <person name="Park H.-S."/>
            <person name="Perrone G."/>
            <person name="Piumi F."/>
            <person name="Punt P.J."/>
            <person name="Ram A.F."/>
            <person name="Ramon A."/>
            <person name="Rauscher S."/>
            <person name="Record E."/>
            <person name="Riano-Pachon D.M."/>
            <person name="Robert V."/>
            <person name="Roehrig J."/>
            <person name="Ruller R."/>
            <person name="Salamov A."/>
            <person name="Salih N.S."/>
            <person name="Samson R.A."/>
            <person name="Sandor E."/>
            <person name="Sanguinetti M."/>
            <person name="Schuetze T."/>
            <person name="Sepcic K."/>
            <person name="Shelest E."/>
            <person name="Sherlock G."/>
            <person name="Sophianopoulou V."/>
            <person name="Squina F.M."/>
            <person name="Sun H."/>
            <person name="Susca A."/>
            <person name="Todd R.B."/>
            <person name="Tsang A."/>
            <person name="Unkles S.E."/>
            <person name="van de Wiele N."/>
            <person name="van Rossen-Uffink D."/>
            <person name="Oliveira J.V."/>
            <person name="Vesth T.C."/>
            <person name="Visser J."/>
            <person name="Yu J.-H."/>
            <person name="Zhou M."/>
            <person name="Andersen M.R."/>
            <person name="Archer D.B."/>
            <person name="Baker S.E."/>
            <person name="Benoit I."/>
            <person name="Brakhage A.A."/>
            <person name="Braus G.H."/>
            <person name="Fischer R."/>
            <person name="Frisvad J.C."/>
            <person name="Goldman G.H."/>
            <person name="Houbraken J."/>
            <person name="Oakley B."/>
            <person name="Pocsi I."/>
            <person name="Scazzocchio C."/>
            <person name="Seiboth B."/>
            <person name="vanKuyk P.A."/>
            <person name="Wortman J."/>
            <person name="Dyer P.S."/>
            <person name="Grigoriev I.V."/>
        </authorList>
    </citation>
    <scope>NUCLEOTIDE SEQUENCE [LARGE SCALE GENOMIC DNA]</scope>
    <source>
        <strain evidence="3">CBS 516.65</strain>
    </source>
</reference>
<feature type="domain" description="Aminoglycoside phosphotransferase" evidence="1">
    <location>
        <begin position="60"/>
        <end position="108"/>
    </location>
</feature>
<accession>A0A1L9V7Z0</accession>
<keyword evidence="3" id="KW-1185">Reference proteome</keyword>
<dbReference type="PANTHER" id="PTHR21310:SF15">
    <property type="entry name" value="AMINOGLYCOSIDE PHOSPHOTRANSFERASE DOMAIN-CONTAINING PROTEIN"/>
    <property type="match status" value="1"/>
</dbReference>
<evidence type="ECO:0000313" key="2">
    <source>
        <dbReference type="EMBL" id="OJJ80031.1"/>
    </source>
</evidence>
<dbReference type="InterPro" id="IPR002575">
    <property type="entry name" value="Aminoglycoside_PTrfase"/>
</dbReference>
<dbReference type="EMBL" id="KV878913">
    <property type="protein sequence ID" value="OJJ80031.1"/>
    <property type="molecule type" value="Genomic_DNA"/>
</dbReference>
<dbReference type="PANTHER" id="PTHR21310">
    <property type="entry name" value="AMINOGLYCOSIDE PHOSPHOTRANSFERASE-RELATED-RELATED"/>
    <property type="match status" value="1"/>
</dbReference>
<dbReference type="InterPro" id="IPR011009">
    <property type="entry name" value="Kinase-like_dom_sf"/>
</dbReference>
<dbReference type="AlphaFoldDB" id="A0A1L9V7Z0"/>
<dbReference type="RefSeq" id="XP_022396729.1">
    <property type="nucleotide sequence ID" value="XM_022550475.1"/>
</dbReference>
<dbReference type="GeneID" id="34466735"/>
<gene>
    <name evidence="2" type="ORF">ASPGLDRAFT_898429</name>
</gene>
<dbReference type="SUPFAM" id="SSF56112">
    <property type="entry name" value="Protein kinase-like (PK-like)"/>
    <property type="match status" value="1"/>
</dbReference>
<proteinExistence type="predicted"/>
<sequence length="132" mass="15385">MIQKPPELQHHFLYLSDGSPCIQDPLVAGCNCASPPHDPFLNDDAVRARIYECYYESNSRRYEKELPDMLPRSEVSVFSHADIGPYNIMFDEKALNITGLIDWERAGWYSDYWGYSNIMRPMVYRTGRNGWI</sequence>
<dbReference type="Pfam" id="PF01636">
    <property type="entry name" value="APH"/>
    <property type="match status" value="1"/>
</dbReference>
<name>A0A1L9V7Z0_ASPGL</name>
<dbReference type="InterPro" id="IPR051678">
    <property type="entry name" value="AGP_Transferase"/>
</dbReference>
<evidence type="ECO:0000313" key="3">
    <source>
        <dbReference type="Proteomes" id="UP000184300"/>
    </source>
</evidence>
<protein>
    <recommendedName>
        <fullName evidence="1">Aminoglycoside phosphotransferase domain-containing protein</fullName>
    </recommendedName>
</protein>
<dbReference type="OrthoDB" id="2906425at2759"/>
<organism evidence="2 3">
    <name type="scientific">Aspergillus glaucus CBS 516.65</name>
    <dbReference type="NCBI Taxonomy" id="1160497"/>
    <lineage>
        <taxon>Eukaryota</taxon>
        <taxon>Fungi</taxon>
        <taxon>Dikarya</taxon>
        <taxon>Ascomycota</taxon>
        <taxon>Pezizomycotina</taxon>
        <taxon>Eurotiomycetes</taxon>
        <taxon>Eurotiomycetidae</taxon>
        <taxon>Eurotiales</taxon>
        <taxon>Aspergillaceae</taxon>
        <taxon>Aspergillus</taxon>
        <taxon>Aspergillus subgen. Aspergillus</taxon>
    </lineage>
</organism>
<dbReference type="Proteomes" id="UP000184300">
    <property type="component" value="Unassembled WGS sequence"/>
</dbReference>
<dbReference type="STRING" id="1160497.A0A1L9V7Z0"/>